<keyword evidence="1" id="KW-1185">Reference proteome</keyword>
<dbReference type="AlphaFoldDB" id="A0A6J2JFU9"/>
<name>A0A6J2JFU9_BOMMA</name>
<protein>
    <submittedName>
        <fullName evidence="2">Uncharacterized protein LOC114240838</fullName>
    </submittedName>
</protein>
<dbReference type="KEGG" id="bman:114240838"/>
<evidence type="ECO:0000313" key="2">
    <source>
        <dbReference type="RefSeq" id="XP_028027324.1"/>
    </source>
</evidence>
<reference evidence="2" key="1">
    <citation type="submission" date="2025-08" db="UniProtKB">
        <authorList>
            <consortium name="RefSeq"/>
        </authorList>
    </citation>
    <scope>IDENTIFICATION</scope>
    <source>
        <tissue evidence="2">Silk gland</tissue>
    </source>
</reference>
<dbReference type="OrthoDB" id="6350087at2759"/>
<dbReference type="GeneID" id="114240838"/>
<evidence type="ECO:0000313" key="1">
    <source>
        <dbReference type="Proteomes" id="UP000504629"/>
    </source>
</evidence>
<dbReference type="Proteomes" id="UP000504629">
    <property type="component" value="Unplaced"/>
</dbReference>
<sequence length="131" mass="14613">MCTCDIKQKKTEMPGSPVFFVTLLFVGTMCAPQVNLRNPNPVLSTINMSYEDLDYIVKFRSGQVHAKPRTLSPCARAILGCCNGKIMNSNCSESLKCGAFFFDVNPCEDRFVEDALKAAKAFYEQSNKLPR</sequence>
<organism evidence="1 2">
    <name type="scientific">Bombyx mandarina</name>
    <name type="common">Wild silk moth</name>
    <name type="synonym">Wild silkworm</name>
    <dbReference type="NCBI Taxonomy" id="7092"/>
    <lineage>
        <taxon>Eukaryota</taxon>
        <taxon>Metazoa</taxon>
        <taxon>Ecdysozoa</taxon>
        <taxon>Arthropoda</taxon>
        <taxon>Hexapoda</taxon>
        <taxon>Insecta</taxon>
        <taxon>Pterygota</taxon>
        <taxon>Neoptera</taxon>
        <taxon>Endopterygota</taxon>
        <taxon>Lepidoptera</taxon>
        <taxon>Glossata</taxon>
        <taxon>Ditrysia</taxon>
        <taxon>Bombycoidea</taxon>
        <taxon>Bombycidae</taxon>
        <taxon>Bombycinae</taxon>
        <taxon>Bombyx</taxon>
    </lineage>
</organism>
<dbReference type="RefSeq" id="XP_028027324.1">
    <property type="nucleotide sequence ID" value="XM_028171523.1"/>
</dbReference>
<gene>
    <name evidence="2" type="primary">LOC114240838</name>
</gene>
<proteinExistence type="predicted"/>
<accession>A0A6J2JFU9</accession>